<dbReference type="Proteomes" id="UP000693941">
    <property type="component" value="Chromosome"/>
</dbReference>
<evidence type="ECO:0000313" key="1">
    <source>
        <dbReference type="EMBL" id="QXJ32632.1"/>
    </source>
</evidence>
<dbReference type="AlphaFoldDB" id="A0A8F5BW87"/>
<sequence length="596" mass="71330">MNSIIVKGHIISSYYDGIYINYFPDDKKEYLKKIWLEKIKEVFSFSPRSNNDIVITGYSQYFDGKEAYIAYGEDRIIEGRPYVHLHVLVLDIDEYKKANYNIFNTNMKFIQYEIFRKNEINLQWELRVNEEIMNSLDNDVDNILNSWLNGNRIFYLNNPENSIRTLAKRIGGNFTYVINLSPKDQYNFDIIVYKGTNRVTNFQPKQIIMDYIEKVKSTEKIFKFVSIYQFLKSLNIKMKEGKNYQEALLELIEDHCHNIMFSRLYDMLEGEFGKRATEIFNHILSKCLSSHELINDPDFIQVISKIGDYPKSPLHDLIETIKKQERERKWNIIMQTWNGDYKEAYEKLSQIYQSSLEILEKFNELLTKENVNIEKLRNDPLLSQVIELIYNKYRDNDYGKDPLRLLLKYIKVMRQFNDIDFINSKDLEEIIPHLTRDERKKLIGKYLKENEDSAKSYLNLFDKRDISEVINEIIGNKDGLLIIGRYIHDYLDRETKCFSLLIQWIEKNKVEDASEYIGKIKHAFSDLQNTKKGLFRKHVDLSNLEPIENKEEIINKIKKLLDYSGLEEDEKRYILEELENYIKRKKEKSDKRWRKY</sequence>
<dbReference type="RefSeq" id="WP_218260745.1">
    <property type="nucleotide sequence ID" value="NZ_CP077715.1"/>
</dbReference>
<name>A0A8F5BW87_9CREN</name>
<protein>
    <submittedName>
        <fullName evidence="1">Uncharacterized protein</fullName>
    </submittedName>
</protein>
<accession>A0A8F5BW87</accession>
<evidence type="ECO:0000313" key="2">
    <source>
        <dbReference type="Proteomes" id="UP000693941"/>
    </source>
</evidence>
<dbReference type="GeneID" id="65560698"/>
<gene>
    <name evidence="1" type="ORF">J5U21_02283</name>
</gene>
<organism evidence="1 2">
    <name type="scientific">Saccharolobus shibatae</name>
    <dbReference type="NCBI Taxonomy" id="2286"/>
    <lineage>
        <taxon>Archaea</taxon>
        <taxon>Thermoproteota</taxon>
        <taxon>Thermoprotei</taxon>
        <taxon>Sulfolobales</taxon>
        <taxon>Sulfolobaceae</taxon>
        <taxon>Saccharolobus</taxon>
    </lineage>
</organism>
<proteinExistence type="predicted"/>
<dbReference type="EMBL" id="CP077715">
    <property type="protein sequence ID" value="QXJ32632.1"/>
    <property type="molecule type" value="Genomic_DNA"/>
</dbReference>
<reference evidence="1" key="1">
    <citation type="journal article" date="2021" name="Environ. Microbiol.">
        <title>New insights into the diversity and evolution of the archaeal mobilome from three complete genomes of Saccharolobus shibatae.</title>
        <authorList>
            <person name="Medvedeva S."/>
            <person name="Brandt D."/>
            <person name="Cvirkaite-Krupovic V."/>
            <person name="Liu Y."/>
            <person name="Severinov K."/>
            <person name="Ishino S."/>
            <person name="Ishino Y."/>
            <person name="Prangishvili D."/>
            <person name="Kalinowski J."/>
            <person name="Krupovic M."/>
        </authorList>
    </citation>
    <scope>NUCLEOTIDE SEQUENCE</scope>
    <source>
        <strain evidence="1">BEU9</strain>
    </source>
</reference>